<sequence length="127" mass="14551">MQRRQCPCEHGKDPSPLLFGEYEVNMILFTSYGIASISMIRSEKKNGTPELLRNNYKGKEEKENRGRCIYVSNNGVFVLNNNKKNSEKNISHSIFSTTMRLLLKNVKNVMFSEEILSTNQGSLMPKD</sequence>
<keyword evidence="2" id="KW-1185">Reference proteome</keyword>
<evidence type="ECO:0000313" key="2">
    <source>
        <dbReference type="Proteomes" id="UP000499080"/>
    </source>
</evidence>
<protein>
    <submittedName>
        <fullName evidence="1">Uncharacterized protein</fullName>
    </submittedName>
</protein>
<comment type="caution">
    <text evidence="1">The sequence shown here is derived from an EMBL/GenBank/DDBJ whole genome shotgun (WGS) entry which is preliminary data.</text>
</comment>
<proteinExistence type="predicted"/>
<dbReference type="AlphaFoldDB" id="A0A4Y2CUX4"/>
<evidence type="ECO:0000313" key="1">
    <source>
        <dbReference type="EMBL" id="GBM07075.1"/>
    </source>
</evidence>
<gene>
    <name evidence="1" type="ORF">AVEN_177048_1</name>
</gene>
<dbReference type="EMBL" id="BGPR01000238">
    <property type="protein sequence ID" value="GBM07075.1"/>
    <property type="molecule type" value="Genomic_DNA"/>
</dbReference>
<accession>A0A4Y2CUX4</accession>
<reference evidence="1 2" key="1">
    <citation type="journal article" date="2019" name="Sci. Rep.">
        <title>Orb-weaving spider Araneus ventricosus genome elucidates the spidroin gene catalogue.</title>
        <authorList>
            <person name="Kono N."/>
            <person name="Nakamura H."/>
            <person name="Ohtoshi R."/>
            <person name="Moran D.A.P."/>
            <person name="Shinohara A."/>
            <person name="Yoshida Y."/>
            <person name="Fujiwara M."/>
            <person name="Mori M."/>
            <person name="Tomita M."/>
            <person name="Arakawa K."/>
        </authorList>
    </citation>
    <scope>NUCLEOTIDE SEQUENCE [LARGE SCALE GENOMIC DNA]</scope>
</reference>
<dbReference type="Proteomes" id="UP000499080">
    <property type="component" value="Unassembled WGS sequence"/>
</dbReference>
<organism evidence="1 2">
    <name type="scientific">Araneus ventricosus</name>
    <name type="common">Orbweaver spider</name>
    <name type="synonym">Epeira ventricosa</name>
    <dbReference type="NCBI Taxonomy" id="182803"/>
    <lineage>
        <taxon>Eukaryota</taxon>
        <taxon>Metazoa</taxon>
        <taxon>Ecdysozoa</taxon>
        <taxon>Arthropoda</taxon>
        <taxon>Chelicerata</taxon>
        <taxon>Arachnida</taxon>
        <taxon>Araneae</taxon>
        <taxon>Araneomorphae</taxon>
        <taxon>Entelegynae</taxon>
        <taxon>Araneoidea</taxon>
        <taxon>Araneidae</taxon>
        <taxon>Araneus</taxon>
    </lineage>
</organism>
<name>A0A4Y2CUX4_ARAVE</name>